<evidence type="ECO:0000256" key="10">
    <source>
        <dbReference type="RuleBase" id="RU361205"/>
    </source>
</evidence>
<sequence length="312" mass="32454">MPVQRTRIMGVVNVTPDSFSDGGRFFDHDLAIRHGLALLADGADIIDVGGESTRPGSARVSGEEEQRRVLPVIEALVAEGATVSVDTTRVDIARLALGAGAHILNDVSGAKSEPAMAALAAEADVPLIVMHWREASATMQGSAVYDDVVRDVVDELRAQLDVVREAGVSDDKIIVDPGLGFSKTGEHNWSLLAGLDSLQALGFPVLVAASRKRFLSTLVGGVLPEVVEPGQPAGPSETEPIVSPSLADRDAATAAVTALAARAGAWCVRVHDARGSRIAVEVARAWNEATLPAVGIAEPLPGIAEPHGTRGT</sequence>
<dbReference type="PROSITE" id="PS50972">
    <property type="entry name" value="PTERIN_BINDING"/>
    <property type="match status" value="1"/>
</dbReference>
<evidence type="ECO:0000313" key="13">
    <source>
        <dbReference type="Proteomes" id="UP001209083"/>
    </source>
</evidence>
<evidence type="ECO:0000313" key="12">
    <source>
        <dbReference type="EMBL" id="WGW14111.1"/>
    </source>
</evidence>
<feature type="domain" description="Pterin-binding" evidence="11">
    <location>
        <begin position="6"/>
        <end position="281"/>
    </location>
</feature>
<dbReference type="Proteomes" id="UP001209083">
    <property type="component" value="Chromosome"/>
</dbReference>
<keyword evidence="13" id="KW-1185">Reference proteome</keyword>
<dbReference type="InterPro" id="IPR011005">
    <property type="entry name" value="Dihydropteroate_synth-like_sf"/>
</dbReference>
<proteinExistence type="inferred from homology"/>
<dbReference type="PANTHER" id="PTHR20941">
    <property type="entry name" value="FOLATE SYNTHESIS PROTEINS"/>
    <property type="match status" value="1"/>
</dbReference>
<dbReference type="EC" id="2.5.1.15" evidence="5 10"/>
<evidence type="ECO:0000256" key="3">
    <source>
        <dbReference type="ARBA" id="ARBA00004763"/>
    </source>
</evidence>
<evidence type="ECO:0000256" key="6">
    <source>
        <dbReference type="ARBA" id="ARBA00022679"/>
    </source>
</evidence>
<evidence type="ECO:0000256" key="1">
    <source>
        <dbReference type="ARBA" id="ARBA00000012"/>
    </source>
</evidence>
<dbReference type="Pfam" id="PF00809">
    <property type="entry name" value="Pterin_bind"/>
    <property type="match status" value="1"/>
</dbReference>
<dbReference type="EMBL" id="CP090958">
    <property type="protein sequence ID" value="WGW14111.1"/>
    <property type="molecule type" value="Genomic_DNA"/>
</dbReference>
<dbReference type="PROSITE" id="PS00792">
    <property type="entry name" value="DHPS_1"/>
    <property type="match status" value="1"/>
</dbReference>
<reference evidence="12 13" key="1">
    <citation type="submission" date="2023-05" db="EMBL/GenBank/DDBJ databases">
        <title>Lithophilousrod everest ZFBP1038 complete genpme.</title>
        <authorList>
            <person name="Tian M."/>
        </authorList>
    </citation>
    <scope>NUCLEOTIDE SEQUENCE [LARGE SCALE GENOMIC DNA]</scope>
    <source>
        <strain evidence="12 13">ZFBP1038</strain>
    </source>
</reference>
<evidence type="ECO:0000259" key="11">
    <source>
        <dbReference type="PROSITE" id="PS50972"/>
    </source>
</evidence>
<keyword evidence="8 10" id="KW-0460">Magnesium</keyword>
<dbReference type="InterPro" id="IPR000489">
    <property type="entry name" value="Pterin-binding_dom"/>
</dbReference>
<dbReference type="NCBIfam" id="TIGR01496">
    <property type="entry name" value="DHPS"/>
    <property type="match status" value="1"/>
</dbReference>
<keyword evidence="6 10" id="KW-0808">Transferase</keyword>
<comment type="function">
    <text evidence="10">Catalyzes the condensation of para-aminobenzoate (pABA) with 6-hydroxymethyl-7,8-dihydropterin diphosphate (DHPt-PP) to form 7,8-dihydropteroate (H2Pte), the immediate precursor of folate derivatives.</text>
</comment>
<dbReference type="GO" id="GO:0004156">
    <property type="term" value="F:dihydropteroate synthase activity"/>
    <property type="evidence" value="ECO:0007669"/>
    <property type="project" value="UniProtKB-EC"/>
</dbReference>
<evidence type="ECO:0000256" key="8">
    <source>
        <dbReference type="ARBA" id="ARBA00022842"/>
    </source>
</evidence>
<accession>A0ABY8R108</accession>
<name>A0ABY8R108_9MICO</name>
<dbReference type="PANTHER" id="PTHR20941:SF1">
    <property type="entry name" value="FOLIC ACID SYNTHESIS PROTEIN FOL1"/>
    <property type="match status" value="1"/>
</dbReference>
<dbReference type="CDD" id="cd00739">
    <property type="entry name" value="DHPS"/>
    <property type="match status" value="1"/>
</dbReference>
<evidence type="ECO:0000256" key="2">
    <source>
        <dbReference type="ARBA" id="ARBA00001946"/>
    </source>
</evidence>
<evidence type="ECO:0000256" key="4">
    <source>
        <dbReference type="ARBA" id="ARBA00009503"/>
    </source>
</evidence>
<comment type="cofactor">
    <cofactor evidence="2 10">
        <name>Mg(2+)</name>
        <dbReference type="ChEBI" id="CHEBI:18420"/>
    </cofactor>
</comment>
<keyword evidence="9 10" id="KW-0289">Folate biosynthesis</keyword>
<comment type="catalytic activity">
    <reaction evidence="1">
        <text>(7,8-dihydropterin-6-yl)methyl diphosphate + 4-aminobenzoate = 7,8-dihydropteroate + diphosphate</text>
        <dbReference type="Rhea" id="RHEA:19949"/>
        <dbReference type="ChEBI" id="CHEBI:17836"/>
        <dbReference type="ChEBI" id="CHEBI:17839"/>
        <dbReference type="ChEBI" id="CHEBI:33019"/>
        <dbReference type="ChEBI" id="CHEBI:72950"/>
        <dbReference type="EC" id="2.5.1.15"/>
    </reaction>
</comment>
<comment type="similarity">
    <text evidence="4 10">Belongs to the DHPS family.</text>
</comment>
<comment type="pathway">
    <text evidence="3 10">Cofactor biosynthesis; tetrahydrofolate biosynthesis; 7,8-dihydrofolate from 2-amino-4-hydroxy-6-hydroxymethyl-7,8-dihydropteridine diphosphate and 4-aminobenzoate: step 1/2.</text>
</comment>
<keyword evidence="7 10" id="KW-0479">Metal-binding</keyword>
<evidence type="ECO:0000256" key="7">
    <source>
        <dbReference type="ARBA" id="ARBA00022723"/>
    </source>
</evidence>
<gene>
    <name evidence="12" type="primary">folP</name>
    <name evidence="12" type="ORF">LWF01_12910</name>
</gene>
<organism evidence="12 13">
    <name type="scientific">Saxibacter everestensis</name>
    <dbReference type="NCBI Taxonomy" id="2909229"/>
    <lineage>
        <taxon>Bacteria</taxon>
        <taxon>Bacillati</taxon>
        <taxon>Actinomycetota</taxon>
        <taxon>Actinomycetes</taxon>
        <taxon>Micrococcales</taxon>
        <taxon>Brevibacteriaceae</taxon>
        <taxon>Saxibacter</taxon>
    </lineage>
</organism>
<protein>
    <recommendedName>
        <fullName evidence="5 10">Dihydropteroate synthase</fullName>
        <shortName evidence="10">DHPS</shortName>
        <ecNumber evidence="5 10">2.5.1.15</ecNumber>
    </recommendedName>
    <alternativeName>
        <fullName evidence="10">Dihydropteroate pyrophosphorylase</fullName>
    </alternativeName>
</protein>
<evidence type="ECO:0000256" key="5">
    <source>
        <dbReference type="ARBA" id="ARBA00012458"/>
    </source>
</evidence>
<dbReference type="InterPro" id="IPR006390">
    <property type="entry name" value="DHP_synth_dom"/>
</dbReference>
<dbReference type="PROSITE" id="PS00793">
    <property type="entry name" value="DHPS_2"/>
    <property type="match status" value="1"/>
</dbReference>
<dbReference type="InterPro" id="IPR045031">
    <property type="entry name" value="DHP_synth-like"/>
</dbReference>
<dbReference type="Gene3D" id="3.20.20.20">
    <property type="entry name" value="Dihydropteroate synthase-like"/>
    <property type="match status" value="1"/>
</dbReference>
<evidence type="ECO:0000256" key="9">
    <source>
        <dbReference type="ARBA" id="ARBA00022909"/>
    </source>
</evidence>
<dbReference type="SUPFAM" id="SSF51717">
    <property type="entry name" value="Dihydropteroate synthetase-like"/>
    <property type="match status" value="1"/>
</dbReference>